<evidence type="ECO:0000313" key="3">
    <source>
        <dbReference type="EMBL" id="KNB72321.1"/>
    </source>
</evidence>
<name>A0A0K9YUF5_9BACL</name>
<dbReference type="RefSeq" id="WP_049738370.1">
    <property type="nucleotide sequence ID" value="NZ_BJON01000036.1"/>
</dbReference>
<dbReference type="EMBL" id="BJON01000036">
    <property type="protein sequence ID" value="GED72905.1"/>
    <property type="molecule type" value="Genomic_DNA"/>
</dbReference>
<accession>A0A0K9YUF5</accession>
<evidence type="ECO:0000313" key="2">
    <source>
        <dbReference type="EMBL" id="GED72905.1"/>
    </source>
</evidence>
<dbReference type="Proteomes" id="UP000319578">
    <property type="component" value="Unassembled WGS sequence"/>
</dbReference>
<feature type="domain" description="Winged helix DNA-binding" evidence="1">
    <location>
        <begin position="13"/>
        <end position="82"/>
    </location>
</feature>
<comment type="caution">
    <text evidence="3">The sequence shown here is derived from an EMBL/GenBank/DDBJ whole genome shotgun (WGS) entry which is preliminary data.</text>
</comment>
<organism evidence="3 4">
    <name type="scientific">Brevibacillus reuszeri</name>
    <dbReference type="NCBI Taxonomy" id="54915"/>
    <lineage>
        <taxon>Bacteria</taxon>
        <taxon>Bacillati</taxon>
        <taxon>Bacillota</taxon>
        <taxon>Bacilli</taxon>
        <taxon>Bacillales</taxon>
        <taxon>Paenibacillaceae</taxon>
        <taxon>Brevibacillus</taxon>
    </lineage>
</organism>
<sequence length="219" mass="25373">MSMNKRLSTRDYILLLLKTNGQMGTKEIQNRLGLTKVAVSRQMIHLEKDGFVQYTLGRHQLGRPMHYYSLTPLGQEQFPSDYGQLAVELLDHMAVEEGEDRLDAFFKRQQARFIEKYADRMRGKNLAERVEELAGIQDVHGFMTKWEQQDEGAFAMIQHNCPYFKIANRYEAICERELSSYQALLEAAVERPECVAKGAGRCVYLIREREQRIISDSAM</sequence>
<dbReference type="Gene3D" id="1.10.10.10">
    <property type="entry name" value="Winged helix-like DNA-binding domain superfamily/Winged helix DNA-binding domain"/>
    <property type="match status" value="1"/>
</dbReference>
<reference evidence="4" key="1">
    <citation type="submission" date="2015-07" db="EMBL/GenBank/DDBJ databases">
        <title>Genome sequencing project for genomic taxonomy and phylogenomics of Bacillus-like bacteria.</title>
        <authorList>
            <person name="Liu B."/>
            <person name="Wang J."/>
            <person name="Zhu Y."/>
            <person name="Liu G."/>
            <person name="Chen Q."/>
            <person name="Chen Z."/>
            <person name="Lan J."/>
            <person name="Che J."/>
            <person name="Ge C."/>
            <person name="Shi H."/>
            <person name="Pan Z."/>
            <person name="Liu X."/>
        </authorList>
    </citation>
    <scope>NUCLEOTIDE SEQUENCE [LARGE SCALE GENOMIC DNA]</scope>
    <source>
        <strain evidence="4">DSM 9887</strain>
    </source>
</reference>
<dbReference type="InterPro" id="IPR036390">
    <property type="entry name" value="WH_DNA-bd_sf"/>
</dbReference>
<dbReference type="AlphaFoldDB" id="A0A0K9YUF5"/>
<gene>
    <name evidence="3" type="ORF">ADS79_10530</name>
    <name evidence="2" type="ORF">BRE01_66070</name>
</gene>
<reference evidence="3" key="2">
    <citation type="submission" date="2015-07" db="EMBL/GenBank/DDBJ databases">
        <title>MeaNS - Measles Nucleotide Surveillance Program.</title>
        <authorList>
            <person name="Tran T."/>
            <person name="Druce J."/>
        </authorList>
    </citation>
    <scope>NUCLEOTIDE SEQUENCE</scope>
    <source>
        <strain evidence="3">DSM 9887</strain>
    </source>
</reference>
<evidence type="ECO:0000259" key="1">
    <source>
        <dbReference type="Pfam" id="PF13601"/>
    </source>
</evidence>
<protein>
    <submittedName>
        <fullName evidence="2 3">Transcriptional regulator</fullName>
    </submittedName>
</protein>
<dbReference type="OrthoDB" id="155998at2"/>
<dbReference type="Proteomes" id="UP000036834">
    <property type="component" value="Unassembled WGS sequence"/>
</dbReference>
<dbReference type="PATRIC" id="fig|54915.3.peg.1050"/>
<dbReference type="InterPro" id="IPR036388">
    <property type="entry name" value="WH-like_DNA-bd_sf"/>
</dbReference>
<proteinExistence type="predicted"/>
<evidence type="ECO:0000313" key="5">
    <source>
        <dbReference type="Proteomes" id="UP000319578"/>
    </source>
</evidence>
<dbReference type="InterPro" id="IPR027395">
    <property type="entry name" value="WH_DNA-bd_dom"/>
</dbReference>
<reference evidence="2 5" key="3">
    <citation type="submission" date="2019-06" db="EMBL/GenBank/DDBJ databases">
        <title>Whole genome shotgun sequence of Brevibacillus reuszeri NBRC 15719.</title>
        <authorList>
            <person name="Hosoyama A."/>
            <person name="Uohara A."/>
            <person name="Ohji S."/>
            <person name="Ichikawa N."/>
        </authorList>
    </citation>
    <scope>NUCLEOTIDE SEQUENCE [LARGE SCALE GENOMIC DNA]</scope>
    <source>
        <strain evidence="2 5">NBRC 15719</strain>
    </source>
</reference>
<dbReference type="Pfam" id="PF13601">
    <property type="entry name" value="HTH_34"/>
    <property type="match status" value="1"/>
</dbReference>
<dbReference type="STRING" id="54915.ADS79_10530"/>
<evidence type="ECO:0000313" key="4">
    <source>
        <dbReference type="Proteomes" id="UP000036834"/>
    </source>
</evidence>
<keyword evidence="5" id="KW-1185">Reference proteome</keyword>
<dbReference type="EMBL" id="LGIQ01000007">
    <property type="protein sequence ID" value="KNB72321.1"/>
    <property type="molecule type" value="Genomic_DNA"/>
</dbReference>
<dbReference type="SUPFAM" id="SSF46785">
    <property type="entry name" value="Winged helix' DNA-binding domain"/>
    <property type="match status" value="1"/>
</dbReference>